<protein>
    <submittedName>
        <fullName evidence="5">Fe(3+) ABC transporter substrate-binding protein</fullName>
    </submittedName>
</protein>
<dbReference type="Proteomes" id="UP001476950">
    <property type="component" value="Unassembled WGS sequence"/>
</dbReference>
<dbReference type="PIRSF" id="PIRSF002825">
    <property type="entry name" value="CfbpA"/>
    <property type="match status" value="1"/>
</dbReference>
<dbReference type="InterPro" id="IPR006311">
    <property type="entry name" value="TAT_signal"/>
</dbReference>
<name>A0ABV0KGD9_9CYAN</name>
<keyword evidence="3 4" id="KW-0732">Signal</keyword>
<feature type="signal peptide" evidence="4">
    <location>
        <begin position="1"/>
        <end position="19"/>
    </location>
</feature>
<reference evidence="5 6" key="1">
    <citation type="submission" date="2022-04" db="EMBL/GenBank/DDBJ databases">
        <title>Positive selection, recombination, and allopatry shape intraspecific diversity of widespread and dominant cyanobacteria.</title>
        <authorList>
            <person name="Wei J."/>
            <person name="Shu W."/>
            <person name="Hu C."/>
        </authorList>
    </citation>
    <scope>NUCLEOTIDE SEQUENCE [LARGE SCALE GENOMIC DNA]</scope>
    <source>
        <strain evidence="5 6">AS-A4</strain>
    </source>
</reference>
<evidence type="ECO:0000313" key="6">
    <source>
        <dbReference type="Proteomes" id="UP001476950"/>
    </source>
</evidence>
<evidence type="ECO:0000256" key="4">
    <source>
        <dbReference type="SAM" id="SignalP"/>
    </source>
</evidence>
<comment type="similarity">
    <text evidence="1">Belongs to the bacterial solute-binding protein 1 family.</text>
</comment>
<keyword evidence="2" id="KW-0408">Iron</keyword>
<dbReference type="CDD" id="cd13542">
    <property type="entry name" value="PBP2_FutA1_ilke"/>
    <property type="match status" value="1"/>
</dbReference>
<dbReference type="InterPro" id="IPR026045">
    <property type="entry name" value="Ferric-bd"/>
</dbReference>
<keyword evidence="2" id="KW-0406">Ion transport</keyword>
<gene>
    <name evidence="5" type="ORF">NDI38_07425</name>
</gene>
<accession>A0ABV0KGD9</accession>
<dbReference type="SUPFAM" id="SSF53850">
    <property type="entry name" value="Periplasmic binding protein-like II"/>
    <property type="match status" value="1"/>
</dbReference>
<dbReference type="Gene3D" id="3.40.190.10">
    <property type="entry name" value="Periplasmic binding protein-like II"/>
    <property type="match status" value="2"/>
</dbReference>
<dbReference type="PANTHER" id="PTHR30006">
    <property type="entry name" value="THIAMINE-BINDING PERIPLASMIC PROTEIN-RELATED"/>
    <property type="match status" value="1"/>
</dbReference>
<comment type="caution">
    <text evidence="5">The sequence shown here is derived from an EMBL/GenBank/DDBJ whole genome shotgun (WGS) entry which is preliminary data.</text>
</comment>
<keyword evidence="6" id="KW-1185">Reference proteome</keyword>
<evidence type="ECO:0000256" key="1">
    <source>
        <dbReference type="ARBA" id="ARBA00008520"/>
    </source>
</evidence>
<sequence length="351" mass="38345">MSMKRRTFLASGAAITAVAAHQAWNSMSGVAQSGKVLNLYSARHYDADNQVYEGFFKKTGIKVNLVEAPADKLIERVKSEGANSPADVIITVDAGNLWRIRQEDLLQKVPTGSALYTNVAANLRDPDGYWFGFTKRARVIVYNKARVRPTEITRYEDLAEAKWRGKVLVRSSGNVYNQSLVGSIMAALGEAKAEAWTKGVVANFARKPEGNDTSQIKAVAAGIGDLTLANTYYLARLAKSSKAEDREIASKVGVLFPNQRDRGTHVNISGGGIAKNAPNRDAAIQYLEYLASPEAQQIFAGSNYEYPVRRGVTKDAVLTSFGSFKEDKLNASIFGEKNRVALQLMDRAGWA</sequence>
<proteinExistence type="inferred from homology"/>
<feature type="chain" id="PRO_5046592479" evidence="4">
    <location>
        <begin position="20"/>
        <end position="351"/>
    </location>
</feature>
<dbReference type="PROSITE" id="PS51318">
    <property type="entry name" value="TAT"/>
    <property type="match status" value="1"/>
</dbReference>
<keyword evidence="2" id="KW-0410">Iron transport</keyword>
<organism evidence="5 6">
    <name type="scientific">Stenomitos frigidus AS-A4</name>
    <dbReference type="NCBI Taxonomy" id="2933935"/>
    <lineage>
        <taxon>Bacteria</taxon>
        <taxon>Bacillati</taxon>
        <taxon>Cyanobacteriota</taxon>
        <taxon>Cyanophyceae</taxon>
        <taxon>Leptolyngbyales</taxon>
        <taxon>Leptolyngbyaceae</taxon>
        <taxon>Stenomitos</taxon>
    </lineage>
</organism>
<dbReference type="PANTHER" id="PTHR30006:SF15">
    <property type="entry name" value="IRON-UTILIZATION PERIPLASMIC PROTEIN"/>
    <property type="match status" value="1"/>
</dbReference>
<dbReference type="EMBL" id="JAMPLM010000004">
    <property type="protein sequence ID" value="MEP1058269.1"/>
    <property type="molecule type" value="Genomic_DNA"/>
</dbReference>
<dbReference type="RefSeq" id="WP_190455009.1">
    <property type="nucleotide sequence ID" value="NZ_JAMPLM010000004.1"/>
</dbReference>
<evidence type="ECO:0000256" key="2">
    <source>
        <dbReference type="ARBA" id="ARBA00022496"/>
    </source>
</evidence>
<dbReference type="Pfam" id="PF13343">
    <property type="entry name" value="SBP_bac_6"/>
    <property type="match status" value="1"/>
</dbReference>
<keyword evidence="2" id="KW-0813">Transport</keyword>
<evidence type="ECO:0000313" key="5">
    <source>
        <dbReference type="EMBL" id="MEP1058269.1"/>
    </source>
</evidence>
<evidence type="ECO:0000256" key="3">
    <source>
        <dbReference type="ARBA" id="ARBA00022729"/>
    </source>
</evidence>